<sequence>MPKLLWMTLVGGGQAVGGARGIADNLHVAVVPVMVHTHHRHGSIHRRGRDDDPLGSTLQVSPSLLHGGEDTSELHNIFSTTITPFYVGGISLLEDGDRLSIDDKLPIPVDCAVKLAVSGIILEHVDHVVVVNERITDGDNVHFARVKSNSCGQVPNMAKSVHSNLHYRVSGLRLALCREMQLSVEQEEQRANFQPFSSHDTHKAIIQILWLTEKYIFANLTKNRYDFDHSYQWLLLYWLLSFF</sequence>
<proteinExistence type="predicted"/>
<evidence type="ECO:0000313" key="2">
    <source>
        <dbReference type="Proteomes" id="UP000664940"/>
    </source>
</evidence>
<comment type="caution">
    <text evidence="1">The sequence shown here is derived from an EMBL/GenBank/DDBJ whole genome shotgun (WGS) entry which is preliminary data.</text>
</comment>
<gene>
    <name evidence="1" type="ORF">HJG60_010220</name>
</gene>
<accession>A0A834AZN5</accession>
<reference evidence="1 2" key="1">
    <citation type="journal article" date="2020" name="Nature">
        <title>Six reference-quality genomes reveal evolution of bat adaptations.</title>
        <authorList>
            <person name="Jebb D."/>
            <person name="Huang Z."/>
            <person name="Pippel M."/>
            <person name="Hughes G.M."/>
            <person name="Lavrichenko K."/>
            <person name="Devanna P."/>
            <person name="Winkler S."/>
            <person name="Jermiin L.S."/>
            <person name="Skirmuntt E.C."/>
            <person name="Katzourakis A."/>
            <person name="Burkitt-Gray L."/>
            <person name="Ray D.A."/>
            <person name="Sullivan K.A.M."/>
            <person name="Roscito J.G."/>
            <person name="Kirilenko B.M."/>
            <person name="Davalos L.M."/>
            <person name="Corthals A.P."/>
            <person name="Power M.L."/>
            <person name="Jones G."/>
            <person name="Ransome R.D."/>
            <person name="Dechmann D.K.N."/>
            <person name="Locatelli A.G."/>
            <person name="Puechmaille S.J."/>
            <person name="Fedrigo O."/>
            <person name="Jarvis E.D."/>
            <person name="Hiller M."/>
            <person name="Vernes S.C."/>
            <person name="Myers E.W."/>
            <person name="Teeling E.C."/>
        </authorList>
    </citation>
    <scope>NUCLEOTIDE SEQUENCE [LARGE SCALE GENOMIC DNA]</scope>
    <source>
        <strain evidence="1">Bat1K_MPI-CBG_1</strain>
    </source>
</reference>
<evidence type="ECO:0000313" key="1">
    <source>
        <dbReference type="EMBL" id="KAF6119834.1"/>
    </source>
</evidence>
<dbReference type="Proteomes" id="UP000664940">
    <property type="component" value="Unassembled WGS sequence"/>
</dbReference>
<dbReference type="AlphaFoldDB" id="A0A834AZN5"/>
<name>A0A834AZN5_9CHIR</name>
<organism evidence="1 2">
    <name type="scientific">Phyllostomus discolor</name>
    <name type="common">pale spear-nosed bat</name>
    <dbReference type="NCBI Taxonomy" id="89673"/>
    <lineage>
        <taxon>Eukaryota</taxon>
        <taxon>Metazoa</taxon>
        <taxon>Chordata</taxon>
        <taxon>Craniata</taxon>
        <taxon>Vertebrata</taxon>
        <taxon>Euteleostomi</taxon>
        <taxon>Mammalia</taxon>
        <taxon>Eutheria</taxon>
        <taxon>Laurasiatheria</taxon>
        <taxon>Chiroptera</taxon>
        <taxon>Yangochiroptera</taxon>
        <taxon>Phyllostomidae</taxon>
        <taxon>Phyllostominae</taxon>
        <taxon>Phyllostomus</taxon>
    </lineage>
</organism>
<protein>
    <submittedName>
        <fullName evidence="1">Uncharacterized protein</fullName>
    </submittedName>
</protein>
<dbReference type="EMBL" id="JABVXQ010000003">
    <property type="protein sequence ID" value="KAF6119834.1"/>
    <property type="molecule type" value="Genomic_DNA"/>
</dbReference>